<feature type="region of interest" description="Disordered" evidence="2">
    <location>
        <begin position="1"/>
        <end position="55"/>
    </location>
</feature>
<protein>
    <submittedName>
        <fullName evidence="3">Uncharacterized protein</fullName>
    </submittedName>
</protein>
<dbReference type="AlphaFoldDB" id="A0A507CH29"/>
<keyword evidence="1" id="KW-0378">Hydrolase</keyword>
<comment type="caution">
    <text evidence="3">The sequence shown here is derived from an EMBL/GenBank/DDBJ whole genome shotgun (WGS) entry which is preliminary data.</text>
</comment>
<dbReference type="Proteomes" id="UP000320475">
    <property type="component" value="Unassembled WGS sequence"/>
</dbReference>
<dbReference type="Pfam" id="PF08284">
    <property type="entry name" value="RVP_2"/>
    <property type="match status" value="1"/>
</dbReference>
<dbReference type="EMBL" id="QEAM01000584">
    <property type="protein sequence ID" value="TPX38698.1"/>
    <property type="molecule type" value="Genomic_DNA"/>
</dbReference>
<name>A0A507CH29_9FUNG</name>
<sequence>MSILRQSRVRDFKPTSAPSNTKSTNGYNNNLKGGGNGIWSDRTRPGPFVSNQNTPSYKLRESKRWCTRCGMGSHQATNCRIYPPSNTNGVNYQLGKDTMARYTKEGSNPYTSHSVSSVDASGPTHMNNQGFSSVNSAEIYERAMYFDGVLSINAVRQYNPHYKVPFVLQSNDMSSGIAGKGLIDSGATKTYISRRFVEQHNLNVSLLPIVNMVGESMGRKISDGKKVIVAIGMNDFNSVKSRHVMLT</sequence>
<accession>A0A507CH29</accession>
<organism evidence="3 4">
    <name type="scientific">Synchytrium endobioticum</name>
    <dbReference type="NCBI Taxonomy" id="286115"/>
    <lineage>
        <taxon>Eukaryota</taxon>
        <taxon>Fungi</taxon>
        <taxon>Fungi incertae sedis</taxon>
        <taxon>Chytridiomycota</taxon>
        <taxon>Chytridiomycota incertae sedis</taxon>
        <taxon>Chytridiomycetes</taxon>
        <taxon>Synchytriales</taxon>
        <taxon>Synchytriaceae</taxon>
        <taxon>Synchytrium</taxon>
    </lineage>
</organism>
<gene>
    <name evidence="3" type="ORF">SeLEV6574_g07681</name>
</gene>
<keyword evidence="1" id="KW-0645">Protease</keyword>
<dbReference type="InterPro" id="IPR001969">
    <property type="entry name" value="Aspartic_peptidase_AS"/>
</dbReference>
<dbReference type="PROSITE" id="PS00141">
    <property type="entry name" value="ASP_PROTEASE"/>
    <property type="match status" value="1"/>
</dbReference>
<feature type="non-terminal residue" evidence="3">
    <location>
        <position position="247"/>
    </location>
</feature>
<proteinExistence type="predicted"/>
<evidence type="ECO:0000313" key="3">
    <source>
        <dbReference type="EMBL" id="TPX38698.1"/>
    </source>
</evidence>
<evidence type="ECO:0000313" key="4">
    <source>
        <dbReference type="Proteomes" id="UP000320475"/>
    </source>
</evidence>
<dbReference type="InterPro" id="IPR021109">
    <property type="entry name" value="Peptidase_aspartic_dom_sf"/>
</dbReference>
<evidence type="ECO:0000256" key="1">
    <source>
        <dbReference type="ARBA" id="ARBA00022750"/>
    </source>
</evidence>
<reference evidence="3 4" key="1">
    <citation type="journal article" date="2019" name="Sci. Rep.">
        <title>Comparative genomics of chytrid fungi reveal insights into the obligate biotrophic and pathogenic lifestyle of Synchytrium endobioticum.</title>
        <authorList>
            <person name="van de Vossenberg B.T.L.H."/>
            <person name="Warris S."/>
            <person name="Nguyen H.D.T."/>
            <person name="van Gent-Pelzer M.P.E."/>
            <person name="Joly D.L."/>
            <person name="van de Geest H.C."/>
            <person name="Bonants P.J.M."/>
            <person name="Smith D.S."/>
            <person name="Levesque C.A."/>
            <person name="van der Lee T.A.J."/>
        </authorList>
    </citation>
    <scope>NUCLEOTIDE SEQUENCE [LARGE SCALE GENOMIC DNA]</scope>
    <source>
        <strain evidence="3 4">LEV6574</strain>
    </source>
</reference>
<dbReference type="Gene3D" id="2.40.70.10">
    <property type="entry name" value="Acid Proteases"/>
    <property type="match status" value="1"/>
</dbReference>
<keyword evidence="1" id="KW-0064">Aspartyl protease</keyword>
<dbReference type="GO" id="GO:0004190">
    <property type="term" value="F:aspartic-type endopeptidase activity"/>
    <property type="evidence" value="ECO:0007669"/>
    <property type="project" value="UniProtKB-KW"/>
</dbReference>
<dbReference type="OrthoDB" id="3267566at2759"/>
<dbReference type="GO" id="GO:0006508">
    <property type="term" value="P:proteolysis"/>
    <property type="evidence" value="ECO:0007669"/>
    <property type="project" value="InterPro"/>
</dbReference>
<evidence type="ECO:0000256" key="2">
    <source>
        <dbReference type="SAM" id="MobiDB-lite"/>
    </source>
</evidence>